<dbReference type="InterPro" id="IPR050358">
    <property type="entry name" value="RSE1/DDB1/CFT1"/>
</dbReference>
<dbReference type="GO" id="GO:0003676">
    <property type="term" value="F:nucleic acid binding"/>
    <property type="evidence" value="ECO:0007669"/>
    <property type="project" value="InterPro"/>
</dbReference>
<dbReference type="AlphaFoldDB" id="A0A9K3IHJ1"/>
<dbReference type="Gene3D" id="2.130.10.10">
    <property type="entry name" value="YVTN repeat-like/Quinoprotein amine dehydrogenase"/>
    <property type="match status" value="1"/>
</dbReference>
<dbReference type="Pfam" id="PF03178">
    <property type="entry name" value="CPSF_A"/>
    <property type="match status" value="1"/>
</dbReference>
<dbReference type="Gramene" id="mRNA:HanXRQr2_Chr08g0360161">
    <property type="protein sequence ID" value="CDS:HanXRQr2_Chr08g0360161.1"/>
    <property type="gene ID" value="HanXRQr2_Chr08g0360161"/>
</dbReference>
<reference evidence="2" key="1">
    <citation type="journal article" date="2017" name="Nature">
        <title>The sunflower genome provides insights into oil metabolism, flowering and Asterid evolution.</title>
        <authorList>
            <person name="Badouin H."/>
            <person name="Gouzy J."/>
            <person name="Grassa C.J."/>
            <person name="Murat F."/>
            <person name="Staton S.E."/>
            <person name="Cottret L."/>
            <person name="Lelandais-Briere C."/>
            <person name="Owens G.L."/>
            <person name="Carrere S."/>
            <person name="Mayjonade B."/>
            <person name="Legrand L."/>
            <person name="Gill N."/>
            <person name="Kane N.C."/>
            <person name="Bowers J.E."/>
            <person name="Hubner S."/>
            <person name="Bellec A."/>
            <person name="Berard A."/>
            <person name="Berges H."/>
            <person name="Blanchet N."/>
            <person name="Boniface M.C."/>
            <person name="Brunel D."/>
            <person name="Catrice O."/>
            <person name="Chaidir N."/>
            <person name="Claudel C."/>
            <person name="Donnadieu C."/>
            <person name="Faraut T."/>
            <person name="Fievet G."/>
            <person name="Helmstetter N."/>
            <person name="King M."/>
            <person name="Knapp S.J."/>
            <person name="Lai Z."/>
            <person name="Le Paslier M.C."/>
            <person name="Lippi Y."/>
            <person name="Lorenzon L."/>
            <person name="Mandel J.R."/>
            <person name="Marage G."/>
            <person name="Marchand G."/>
            <person name="Marquand E."/>
            <person name="Bret-Mestries E."/>
            <person name="Morien E."/>
            <person name="Nambeesan S."/>
            <person name="Nguyen T."/>
            <person name="Pegot-Espagnet P."/>
            <person name="Pouilly N."/>
            <person name="Raftis F."/>
            <person name="Sallet E."/>
            <person name="Schiex T."/>
            <person name="Thomas J."/>
            <person name="Vandecasteele C."/>
            <person name="Vares D."/>
            <person name="Vear F."/>
            <person name="Vautrin S."/>
            <person name="Crespi M."/>
            <person name="Mangin B."/>
            <person name="Burke J.M."/>
            <person name="Salse J."/>
            <person name="Munos S."/>
            <person name="Vincourt P."/>
            <person name="Rieseberg L.H."/>
            <person name="Langlade N.B."/>
        </authorList>
    </citation>
    <scope>NUCLEOTIDE SEQUENCE</scope>
    <source>
        <tissue evidence="2">Leaves</tissue>
    </source>
</reference>
<organism evidence="2 3">
    <name type="scientific">Helianthus annuus</name>
    <name type="common">Common sunflower</name>
    <dbReference type="NCBI Taxonomy" id="4232"/>
    <lineage>
        <taxon>Eukaryota</taxon>
        <taxon>Viridiplantae</taxon>
        <taxon>Streptophyta</taxon>
        <taxon>Embryophyta</taxon>
        <taxon>Tracheophyta</taxon>
        <taxon>Spermatophyta</taxon>
        <taxon>Magnoliopsida</taxon>
        <taxon>eudicotyledons</taxon>
        <taxon>Gunneridae</taxon>
        <taxon>Pentapetalae</taxon>
        <taxon>asterids</taxon>
        <taxon>campanulids</taxon>
        <taxon>Asterales</taxon>
        <taxon>Asteraceae</taxon>
        <taxon>Asteroideae</taxon>
        <taxon>Heliantheae alliance</taxon>
        <taxon>Heliantheae</taxon>
        <taxon>Helianthus</taxon>
    </lineage>
</organism>
<gene>
    <name evidence="2" type="ORF">HanXRQr2_Chr08g0360161</name>
</gene>
<feature type="domain" description="RSE1/DDB1/CPSF1 C-terminal" evidence="1">
    <location>
        <begin position="32"/>
        <end position="92"/>
    </location>
</feature>
<keyword evidence="3" id="KW-1185">Reference proteome</keyword>
<name>A0A9K3IHJ1_HELAN</name>
<protein>
    <submittedName>
        <fullName evidence="2">Cleavage/polyadenylation specificity factor, A subunit</fullName>
    </submittedName>
</protein>
<evidence type="ECO:0000259" key="1">
    <source>
        <dbReference type="Pfam" id="PF03178"/>
    </source>
</evidence>
<comment type="caution">
    <text evidence="2">The sequence shown here is derived from an EMBL/GenBank/DDBJ whole genome shotgun (WGS) entry which is preliminary data.</text>
</comment>
<accession>A0A9K3IHJ1</accession>
<dbReference type="GO" id="GO:0005634">
    <property type="term" value="C:nucleus"/>
    <property type="evidence" value="ECO:0007669"/>
    <property type="project" value="InterPro"/>
</dbReference>
<dbReference type="Proteomes" id="UP000215914">
    <property type="component" value="Unassembled WGS sequence"/>
</dbReference>
<evidence type="ECO:0000313" key="3">
    <source>
        <dbReference type="Proteomes" id="UP000215914"/>
    </source>
</evidence>
<reference evidence="2" key="2">
    <citation type="submission" date="2020-06" db="EMBL/GenBank/DDBJ databases">
        <title>Helianthus annuus Genome sequencing and assembly Release 2.</title>
        <authorList>
            <person name="Gouzy J."/>
            <person name="Langlade N."/>
            <person name="Munos S."/>
        </authorList>
    </citation>
    <scope>NUCLEOTIDE SEQUENCE</scope>
    <source>
        <tissue evidence="2">Leaves</tissue>
    </source>
</reference>
<dbReference type="InterPro" id="IPR004871">
    <property type="entry name" value="RSE1/DDB1/CPSF1_C"/>
</dbReference>
<evidence type="ECO:0000313" key="2">
    <source>
        <dbReference type="EMBL" id="KAF5797139.1"/>
    </source>
</evidence>
<dbReference type="PANTHER" id="PTHR10644">
    <property type="entry name" value="DNA REPAIR/RNA PROCESSING CPSF FAMILY"/>
    <property type="match status" value="1"/>
</dbReference>
<dbReference type="InterPro" id="IPR015943">
    <property type="entry name" value="WD40/YVTN_repeat-like_dom_sf"/>
</dbReference>
<proteinExistence type="predicted"/>
<sequence>MTRYLNKNTGIRKLNRISGFLAFWFLTLSQPRSLTAGYIHIYQFVKDGKSLELLHKTQVDGVPLALCQFQGRLLAGIGSILRLYDLGKRRLL</sequence>
<dbReference type="EMBL" id="MNCJ02000323">
    <property type="protein sequence ID" value="KAF5797139.1"/>
    <property type="molecule type" value="Genomic_DNA"/>
</dbReference>